<dbReference type="RefSeq" id="XP_017020852.1">
    <property type="nucleotide sequence ID" value="XM_017165363.3"/>
</dbReference>
<comment type="similarity">
    <text evidence="4">Belongs to the WD repeat PROPPIN family.</text>
</comment>
<reference evidence="6" key="1">
    <citation type="submission" date="2025-05" db="UniProtKB">
        <authorList>
            <consortium name="RefSeq"/>
        </authorList>
    </citation>
    <scope>NUCLEOTIDE SEQUENCE [LARGE SCALE GENOMIC DNA]</scope>
    <source>
        <strain evidence="6">14028-0561.14</strain>
    </source>
</reference>
<keyword evidence="3" id="KW-0072">Autophagy</keyword>
<dbReference type="OrthoDB" id="1667587at2759"/>
<dbReference type="InterPro" id="IPR015943">
    <property type="entry name" value="WD40/YVTN_repeat-like_dom_sf"/>
</dbReference>
<gene>
    <name evidence="7" type="primary">Atg18b</name>
</gene>
<organism evidence="6 7">
    <name type="scientific">Drosophila kikkawai</name>
    <name type="common">Fruit fly</name>
    <dbReference type="NCBI Taxonomy" id="30033"/>
    <lineage>
        <taxon>Eukaryota</taxon>
        <taxon>Metazoa</taxon>
        <taxon>Ecdysozoa</taxon>
        <taxon>Arthropoda</taxon>
        <taxon>Hexapoda</taxon>
        <taxon>Insecta</taxon>
        <taxon>Pterygota</taxon>
        <taxon>Neoptera</taxon>
        <taxon>Endopterygota</taxon>
        <taxon>Diptera</taxon>
        <taxon>Brachycera</taxon>
        <taxon>Muscomorpha</taxon>
        <taxon>Ephydroidea</taxon>
        <taxon>Drosophilidae</taxon>
        <taxon>Drosophila</taxon>
        <taxon>Sophophora</taxon>
    </lineage>
</organism>
<keyword evidence="1 5" id="KW-0853">WD repeat</keyword>
<dbReference type="SUPFAM" id="SSF50978">
    <property type="entry name" value="WD40 repeat-like"/>
    <property type="match status" value="1"/>
</dbReference>
<evidence type="ECO:0000256" key="4">
    <source>
        <dbReference type="ARBA" id="ARBA00025740"/>
    </source>
</evidence>
<accession>A0A6P4HX02</accession>
<protein>
    <submittedName>
        <fullName evidence="7">WD repeat domain phosphoinositide-interacting protein 2</fullName>
    </submittedName>
</protein>
<dbReference type="Proteomes" id="UP001652661">
    <property type="component" value="Chromosome 2L"/>
</dbReference>
<dbReference type="Gene3D" id="2.130.10.10">
    <property type="entry name" value="YVTN repeat-like/Quinoprotein amine dehydrogenase"/>
    <property type="match status" value="1"/>
</dbReference>
<name>A0A6P4HX02_DROKI</name>
<dbReference type="GO" id="GO:0006914">
    <property type="term" value="P:autophagy"/>
    <property type="evidence" value="ECO:0007669"/>
    <property type="project" value="UniProtKB-KW"/>
</dbReference>
<dbReference type="PANTHER" id="PTHR11227">
    <property type="entry name" value="WD-REPEAT PROTEIN INTERACTING WITH PHOSPHOINOSIDES WIPI -RELATED"/>
    <property type="match status" value="1"/>
</dbReference>
<dbReference type="InterPro" id="IPR036322">
    <property type="entry name" value="WD40_repeat_dom_sf"/>
</dbReference>
<dbReference type="GO" id="GO:0005737">
    <property type="term" value="C:cytoplasm"/>
    <property type="evidence" value="ECO:0007669"/>
    <property type="project" value="UniProtKB-ARBA"/>
</dbReference>
<sequence>MATYQLNFNQDFTSLSVLSPAGLRLYSIAGQDKVEEIFAKDNTEQIRIVERLFNSSLVVLVTAQKPNCLKMLHFKKKQDICNCFYPSEILCVRMNRQRLIVCLAESIHIHDIRDMKILHSIENIAPNEQGLCALSLNSHLAFPVCQTSGELRIFNASKLRTGMTIKAHDTPLSALAFSPSGSLLATASERGTVIRVFCVKNGQRVQEFRRGVSCVRIASLVFSASGDFLCASSNTETVHVFKIDARAVESVELKAIAEVAAKSDKAAKESASVPPVAEEVNSAPAPVASWGGMFSKAVSSLLLPSHVSEVLSQDRSFATVQLAQAGLKHICALTRVQKELRLLIACEDGFLYVHEFNAEKGGACKLLSVHDLRGALEDVIELQLSESVVRSQIKSTNATAQPSLTMLKSCAASVLIENPDPMPDNSYASILRGDQADAMSDSAKFRKLCDAIDTPTKLYDERQFPPVAIAAKD</sequence>
<evidence type="ECO:0000256" key="5">
    <source>
        <dbReference type="PROSITE-ProRule" id="PRU00221"/>
    </source>
</evidence>
<dbReference type="PROSITE" id="PS50082">
    <property type="entry name" value="WD_REPEATS_2"/>
    <property type="match status" value="1"/>
</dbReference>
<dbReference type="SMART" id="SM00320">
    <property type="entry name" value="WD40"/>
    <property type="match status" value="2"/>
</dbReference>
<proteinExistence type="inferred from homology"/>
<dbReference type="InterPro" id="IPR048720">
    <property type="entry name" value="PROPPIN"/>
</dbReference>
<evidence type="ECO:0000256" key="3">
    <source>
        <dbReference type="ARBA" id="ARBA00023006"/>
    </source>
</evidence>
<dbReference type="Pfam" id="PF21032">
    <property type="entry name" value="PROPPIN"/>
    <property type="match status" value="2"/>
</dbReference>
<dbReference type="FunFam" id="2.130.10.10:FF:000529">
    <property type="entry name" value="WD repeat domain phosphoinositide-interacting protein 1"/>
    <property type="match status" value="1"/>
</dbReference>
<feature type="repeat" description="WD" evidence="5">
    <location>
        <begin position="165"/>
        <end position="193"/>
    </location>
</feature>
<keyword evidence="6" id="KW-1185">Reference proteome</keyword>
<evidence type="ECO:0000256" key="1">
    <source>
        <dbReference type="ARBA" id="ARBA00022574"/>
    </source>
</evidence>
<dbReference type="InterPro" id="IPR001680">
    <property type="entry name" value="WD40_rpt"/>
</dbReference>
<evidence type="ECO:0000313" key="6">
    <source>
        <dbReference type="Proteomes" id="UP001652661"/>
    </source>
</evidence>
<dbReference type="AlphaFoldDB" id="A0A6P4HX02"/>
<evidence type="ECO:0000313" key="7">
    <source>
        <dbReference type="RefSeq" id="XP_017020852.1"/>
    </source>
</evidence>
<keyword evidence="2" id="KW-0677">Repeat</keyword>
<reference evidence="7" key="2">
    <citation type="submission" date="2025-08" db="UniProtKB">
        <authorList>
            <consortium name="RefSeq"/>
        </authorList>
    </citation>
    <scope>IDENTIFICATION</scope>
    <source>
        <strain evidence="7">14028-0561.14</strain>
        <tissue evidence="7">Whole fly</tissue>
    </source>
</reference>
<evidence type="ECO:0000256" key="2">
    <source>
        <dbReference type="ARBA" id="ARBA00022737"/>
    </source>
</evidence>